<dbReference type="Gene3D" id="3.30.70.330">
    <property type="match status" value="1"/>
</dbReference>
<dbReference type="PANTHER" id="PTHR12357:SF3">
    <property type="entry name" value="YTH DOMAIN-CONTAINING PROTEIN 1"/>
    <property type="match status" value="1"/>
</dbReference>
<evidence type="ECO:0000313" key="5">
    <source>
        <dbReference type="EMBL" id="OJK05375.1"/>
    </source>
</evidence>
<evidence type="ECO:0000256" key="1">
    <source>
        <dbReference type="PROSITE-ProRule" id="PRU00176"/>
    </source>
</evidence>
<dbReference type="GO" id="GO:0000398">
    <property type="term" value="P:mRNA splicing, via spliceosome"/>
    <property type="evidence" value="ECO:0007669"/>
    <property type="project" value="TreeGrafter"/>
</dbReference>
<feature type="compositionally biased region" description="Low complexity" evidence="2">
    <location>
        <begin position="287"/>
        <end position="299"/>
    </location>
</feature>
<evidence type="ECO:0008006" key="7">
    <source>
        <dbReference type="Google" id="ProtNLM"/>
    </source>
</evidence>
<reference evidence="6" key="1">
    <citation type="journal article" date="2017" name="Genome Biol.">
        <title>Comparative genomics reveals high biological diversity and specific adaptations in the industrially and medically important fungal genus Aspergillus.</title>
        <authorList>
            <person name="de Vries R.P."/>
            <person name="Riley R."/>
            <person name="Wiebenga A."/>
            <person name="Aguilar-Osorio G."/>
            <person name="Amillis S."/>
            <person name="Uchima C.A."/>
            <person name="Anderluh G."/>
            <person name="Asadollahi M."/>
            <person name="Askin M."/>
            <person name="Barry K."/>
            <person name="Battaglia E."/>
            <person name="Bayram O."/>
            <person name="Benocci T."/>
            <person name="Braus-Stromeyer S.A."/>
            <person name="Caldana C."/>
            <person name="Canovas D."/>
            <person name="Cerqueira G.C."/>
            <person name="Chen F."/>
            <person name="Chen W."/>
            <person name="Choi C."/>
            <person name="Clum A."/>
            <person name="Dos Santos R.A."/>
            <person name="Damasio A.R."/>
            <person name="Diallinas G."/>
            <person name="Emri T."/>
            <person name="Fekete E."/>
            <person name="Flipphi M."/>
            <person name="Freyberg S."/>
            <person name="Gallo A."/>
            <person name="Gournas C."/>
            <person name="Habgood R."/>
            <person name="Hainaut M."/>
            <person name="Harispe M.L."/>
            <person name="Henrissat B."/>
            <person name="Hilden K.S."/>
            <person name="Hope R."/>
            <person name="Hossain A."/>
            <person name="Karabika E."/>
            <person name="Karaffa L."/>
            <person name="Karanyi Z."/>
            <person name="Krasevec N."/>
            <person name="Kuo A."/>
            <person name="Kusch H."/>
            <person name="LaButti K."/>
            <person name="Lagendijk E.L."/>
            <person name="Lapidus A."/>
            <person name="Levasseur A."/>
            <person name="Lindquist E."/>
            <person name="Lipzen A."/>
            <person name="Logrieco A.F."/>
            <person name="MacCabe A."/>
            <person name="Maekelae M.R."/>
            <person name="Malavazi I."/>
            <person name="Melin P."/>
            <person name="Meyer V."/>
            <person name="Mielnichuk N."/>
            <person name="Miskei M."/>
            <person name="Molnar A.P."/>
            <person name="Mule G."/>
            <person name="Ngan C.Y."/>
            <person name="Orejas M."/>
            <person name="Orosz E."/>
            <person name="Ouedraogo J.P."/>
            <person name="Overkamp K.M."/>
            <person name="Park H.-S."/>
            <person name="Perrone G."/>
            <person name="Piumi F."/>
            <person name="Punt P.J."/>
            <person name="Ram A.F."/>
            <person name="Ramon A."/>
            <person name="Rauscher S."/>
            <person name="Record E."/>
            <person name="Riano-Pachon D.M."/>
            <person name="Robert V."/>
            <person name="Roehrig J."/>
            <person name="Ruller R."/>
            <person name="Salamov A."/>
            <person name="Salih N.S."/>
            <person name="Samson R.A."/>
            <person name="Sandor E."/>
            <person name="Sanguinetti M."/>
            <person name="Schuetze T."/>
            <person name="Sepcic K."/>
            <person name="Shelest E."/>
            <person name="Sherlock G."/>
            <person name="Sophianopoulou V."/>
            <person name="Squina F.M."/>
            <person name="Sun H."/>
            <person name="Susca A."/>
            <person name="Todd R.B."/>
            <person name="Tsang A."/>
            <person name="Unkles S.E."/>
            <person name="van de Wiele N."/>
            <person name="van Rossen-Uffink D."/>
            <person name="Oliveira J.V."/>
            <person name="Vesth T.C."/>
            <person name="Visser J."/>
            <person name="Yu J.-H."/>
            <person name="Zhou M."/>
            <person name="Andersen M.R."/>
            <person name="Archer D.B."/>
            <person name="Baker S.E."/>
            <person name="Benoit I."/>
            <person name="Brakhage A.A."/>
            <person name="Braus G.H."/>
            <person name="Fischer R."/>
            <person name="Frisvad J.C."/>
            <person name="Goldman G.H."/>
            <person name="Houbraken J."/>
            <person name="Oakley B."/>
            <person name="Pocsi I."/>
            <person name="Scazzocchio C."/>
            <person name="Seiboth B."/>
            <person name="vanKuyk P.A."/>
            <person name="Wortman J."/>
            <person name="Dyer P.S."/>
            <person name="Grigoriev I.V."/>
        </authorList>
    </citation>
    <scope>NUCLEOTIDE SEQUENCE [LARGE SCALE GENOMIC DNA]</scope>
    <source>
        <strain evidence="6">ATCC 16872 / CBS 172.66 / WB 5094</strain>
    </source>
</reference>
<keyword evidence="1" id="KW-0694">RNA-binding</keyword>
<dbReference type="EMBL" id="KV878970">
    <property type="protein sequence ID" value="OJK05375.1"/>
    <property type="molecule type" value="Genomic_DNA"/>
</dbReference>
<name>A0A1L9XAB4_ASPA1</name>
<dbReference type="PROSITE" id="PS50882">
    <property type="entry name" value="YTH"/>
    <property type="match status" value="1"/>
</dbReference>
<feature type="compositionally biased region" description="Low complexity" evidence="2">
    <location>
        <begin position="220"/>
        <end position="239"/>
    </location>
</feature>
<feature type="region of interest" description="Disordered" evidence="2">
    <location>
        <begin position="398"/>
        <end position="418"/>
    </location>
</feature>
<dbReference type="InterPro" id="IPR012677">
    <property type="entry name" value="Nucleotide-bd_a/b_plait_sf"/>
</dbReference>
<dbReference type="InterPro" id="IPR007275">
    <property type="entry name" value="YTH_domain"/>
</dbReference>
<feature type="compositionally biased region" description="Polar residues" evidence="2">
    <location>
        <begin position="69"/>
        <end position="84"/>
    </location>
</feature>
<evidence type="ECO:0000259" key="3">
    <source>
        <dbReference type="PROSITE" id="PS50102"/>
    </source>
</evidence>
<dbReference type="InterPro" id="IPR000504">
    <property type="entry name" value="RRM_dom"/>
</dbReference>
<dbReference type="GO" id="GO:0000381">
    <property type="term" value="P:regulation of alternative mRNA splicing, via spliceosome"/>
    <property type="evidence" value="ECO:0007669"/>
    <property type="project" value="TreeGrafter"/>
</dbReference>
<dbReference type="GO" id="GO:0005654">
    <property type="term" value="C:nucleoplasm"/>
    <property type="evidence" value="ECO:0007669"/>
    <property type="project" value="TreeGrafter"/>
</dbReference>
<dbReference type="OrthoDB" id="306690at2759"/>
<feature type="region of interest" description="Disordered" evidence="2">
    <location>
        <begin position="41"/>
        <end position="85"/>
    </location>
</feature>
<dbReference type="OMA" id="FWEVESS"/>
<feature type="domain" description="RRM" evidence="3">
    <location>
        <begin position="317"/>
        <end position="391"/>
    </location>
</feature>
<dbReference type="PROSITE" id="PS50102">
    <property type="entry name" value="RRM"/>
    <property type="match status" value="1"/>
</dbReference>
<dbReference type="SUPFAM" id="SSF54928">
    <property type="entry name" value="RNA-binding domain, RBD"/>
    <property type="match status" value="1"/>
</dbReference>
<sequence>MHRDHTQTVRLAVPVVILSLYYSTMPNSSDRAPTAQPNATLEVADGTKPPASSGKGNEAEIAYRPPGKSFSNSTRFSQAAQTDNGHPYSDGHAYASFCAPGNLHSDSNISGSRSVLPAYQLHPILYEQHPMQQQFIPTVLPHGVVYPIHALSSYAPATMNANMAFGAPFPFYAPYVQQHQQQDPHVQHSTPGYQPLAPNSSSHLNVRTPSQAPYSQEYYSQTSSATAPKPSPAPSSMSDSNHRPLRGHIVKTATDLGRGSRQTHSSTDYDVAKTIVDGSTPMRSHHSSTADAASHSSQSPGPNTLRGPLRKPKQSGHALWVGNLPPATNIMDLKDHFSQEATKELVSVFLISKSNCAFINYKTAAACAAALSRFNDSRFHGARLVCRLRHGTILASSSHEAIGSATPSPSQDQSDSKQLMIGDDTESVAFRKFGDTRRSSARMTSRYFVVKSLTVEDLEHSRQTNIWATQTHNEDQLNQAYENADDVYLIFSANKSGEYYGYARMMSPIQDDERLAIEAQPRPNSMPNLEEPDITPTPATSTAAKGRVINDSIRGTIFWEAESSEDEGDMKADSAGTQTEDTIGPSPQLIGKPFRIRWLSGTRVPFHRTRGLRNPWNANREVKIARDGTEIEPGVGWKLVQLFHSDAQE</sequence>
<dbReference type="STRING" id="690307.A0A1L9XAB4"/>
<dbReference type="InterPro" id="IPR045168">
    <property type="entry name" value="YTH_prot"/>
</dbReference>
<dbReference type="GeneID" id="30972741"/>
<keyword evidence="6" id="KW-1185">Reference proteome</keyword>
<feature type="domain" description="YTH" evidence="4">
    <location>
        <begin position="445"/>
        <end position="643"/>
    </location>
</feature>
<dbReference type="GO" id="GO:1990247">
    <property type="term" value="F:N6-methyladenosine-containing RNA reader activity"/>
    <property type="evidence" value="ECO:0007669"/>
    <property type="project" value="TreeGrafter"/>
</dbReference>
<feature type="region of interest" description="Disordered" evidence="2">
    <location>
        <begin position="278"/>
        <end position="318"/>
    </location>
</feature>
<protein>
    <recommendedName>
        <fullName evidence="7">YTH domain-containing protein</fullName>
    </recommendedName>
</protein>
<dbReference type="Pfam" id="PF04146">
    <property type="entry name" value="YTH"/>
    <property type="match status" value="1"/>
</dbReference>
<dbReference type="Proteomes" id="UP000184546">
    <property type="component" value="Unassembled WGS sequence"/>
</dbReference>
<dbReference type="Gene3D" id="3.10.590.10">
    <property type="entry name" value="ph1033 like domains"/>
    <property type="match status" value="1"/>
</dbReference>
<dbReference type="AlphaFoldDB" id="A0A1L9XAB4"/>
<dbReference type="RefSeq" id="XP_020061714.1">
    <property type="nucleotide sequence ID" value="XM_020198927.1"/>
</dbReference>
<feature type="compositionally biased region" description="Polar residues" evidence="2">
    <location>
        <begin position="189"/>
        <end position="219"/>
    </location>
</feature>
<accession>A0A1L9XAB4</accession>
<dbReference type="SMART" id="SM00360">
    <property type="entry name" value="RRM"/>
    <property type="match status" value="1"/>
</dbReference>
<feature type="region of interest" description="Disordered" evidence="2">
    <location>
        <begin position="522"/>
        <end position="542"/>
    </location>
</feature>
<feature type="region of interest" description="Disordered" evidence="2">
    <location>
        <begin position="178"/>
        <end position="245"/>
    </location>
</feature>
<dbReference type="VEuPathDB" id="FungiDB:ASPACDRAFT_20148"/>
<dbReference type="GO" id="GO:0003729">
    <property type="term" value="F:mRNA binding"/>
    <property type="evidence" value="ECO:0007669"/>
    <property type="project" value="TreeGrafter"/>
</dbReference>
<dbReference type="InterPro" id="IPR035979">
    <property type="entry name" value="RBD_domain_sf"/>
</dbReference>
<feature type="region of interest" description="Disordered" evidence="2">
    <location>
        <begin position="563"/>
        <end position="587"/>
    </location>
</feature>
<evidence type="ECO:0000256" key="2">
    <source>
        <dbReference type="SAM" id="MobiDB-lite"/>
    </source>
</evidence>
<evidence type="ECO:0000313" key="6">
    <source>
        <dbReference type="Proteomes" id="UP000184546"/>
    </source>
</evidence>
<dbReference type="Pfam" id="PF25701">
    <property type="entry name" value="RRM_YTH1"/>
    <property type="match status" value="1"/>
</dbReference>
<organism evidence="5 6">
    <name type="scientific">Aspergillus aculeatus (strain ATCC 16872 / CBS 172.66 / WB 5094)</name>
    <dbReference type="NCBI Taxonomy" id="690307"/>
    <lineage>
        <taxon>Eukaryota</taxon>
        <taxon>Fungi</taxon>
        <taxon>Dikarya</taxon>
        <taxon>Ascomycota</taxon>
        <taxon>Pezizomycotina</taxon>
        <taxon>Eurotiomycetes</taxon>
        <taxon>Eurotiomycetidae</taxon>
        <taxon>Eurotiales</taxon>
        <taxon>Aspergillaceae</taxon>
        <taxon>Aspergillus</taxon>
        <taxon>Aspergillus subgen. Circumdati</taxon>
    </lineage>
</organism>
<gene>
    <name evidence="5" type="ORF">ASPACDRAFT_20148</name>
</gene>
<dbReference type="PANTHER" id="PTHR12357">
    <property type="entry name" value="YTH YT521-B HOMOLOGY DOMAIN-CONTAINING"/>
    <property type="match status" value="1"/>
</dbReference>
<feature type="compositionally biased region" description="Low complexity" evidence="2">
    <location>
        <begin position="178"/>
        <end position="188"/>
    </location>
</feature>
<proteinExistence type="predicted"/>
<dbReference type="CDD" id="cd21134">
    <property type="entry name" value="YTH"/>
    <property type="match status" value="1"/>
</dbReference>
<dbReference type="InterPro" id="IPR057720">
    <property type="entry name" value="RRM_YTH1"/>
</dbReference>
<evidence type="ECO:0000259" key="4">
    <source>
        <dbReference type="PROSITE" id="PS50882"/>
    </source>
</evidence>